<evidence type="ECO:0000313" key="4">
    <source>
        <dbReference type="EMBL" id="TFY52482.1"/>
    </source>
</evidence>
<evidence type="ECO:0000313" key="5">
    <source>
        <dbReference type="Proteomes" id="UP000298327"/>
    </source>
</evidence>
<comment type="caution">
    <text evidence="4">The sequence shown here is derived from an EMBL/GenBank/DDBJ whole genome shotgun (WGS) entry which is preliminary data.</text>
</comment>
<feature type="compositionally biased region" description="Basic and acidic residues" evidence="1">
    <location>
        <begin position="275"/>
        <end position="288"/>
    </location>
</feature>
<dbReference type="EMBL" id="SEOQ01001299">
    <property type="protein sequence ID" value="TFY52482.1"/>
    <property type="molecule type" value="Genomic_DNA"/>
</dbReference>
<feature type="chain" id="PRO_5021328461" description="Mid2 domain-containing protein" evidence="3">
    <location>
        <begin position="30"/>
        <end position="313"/>
    </location>
</feature>
<feature type="compositionally biased region" description="Low complexity" evidence="1">
    <location>
        <begin position="58"/>
        <end position="177"/>
    </location>
</feature>
<evidence type="ECO:0000256" key="1">
    <source>
        <dbReference type="SAM" id="MobiDB-lite"/>
    </source>
</evidence>
<evidence type="ECO:0000256" key="3">
    <source>
        <dbReference type="SAM" id="SignalP"/>
    </source>
</evidence>
<keyword evidence="5" id="KW-1185">Reference proteome</keyword>
<reference evidence="4 5" key="1">
    <citation type="submission" date="2019-02" db="EMBL/GenBank/DDBJ databases">
        <title>Genome sequencing of the rare red list fungi Dentipellis fragilis.</title>
        <authorList>
            <person name="Buettner E."/>
            <person name="Kellner H."/>
        </authorList>
    </citation>
    <scope>NUCLEOTIDE SEQUENCE [LARGE SCALE GENOMIC DNA]</scope>
    <source>
        <strain evidence="4 5">DSM 105465</strain>
    </source>
</reference>
<feature type="signal peptide" evidence="3">
    <location>
        <begin position="1"/>
        <end position="29"/>
    </location>
</feature>
<feature type="non-terminal residue" evidence="4">
    <location>
        <position position="313"/>
    </location>
</feature>
<keyword evidence="2" id="KW-1133">Transmembrane helix</keyword>
<feature type="region of interest" description="Disordered" evidence="1">
    <location>
        <begin position="275"/>
        <end position="313"/>
    </location>
</feature>
<keyword evidence="3" id="KW-0732">Signal</keyword>
<gene>
    <name evidence="4" type="ORF">EVG20_g10531</name>
</gene>
<proteinExistence type="predicted"/>
<dbReference type="OrthoDB" id="3261505at2759"/>
<protein>
    <recommendedName>
        <fullName evidence="6">Mid2 domain-containing protein</fullName>
    </recommendedName>
</protein>
<sequence>MFVTKPSKLALTLLLYTALALALVAHADAKGFASVPLHHRGHADLTRMIKKRIPADTQPNSAANLLNPNPAAQGAAPNPPSDSTDSNTNGSNANANSNPAQQSGSTSGSPNSVSTSNSQSQSQSQSQSSTSSAPPTSTSQSSSSSSQSSSASNTLSSLLNSLTNTASSTPPTSAAPTSTPPPQPTSAGPNFKDAPDLASNTPAQSFDAITITSSVPGASQTSQSDKQNTPQGSSKLSHTTLTIIIVLASCIGGSAIIWTVIRKWKFRPSSQFEDRMQPIDWQPTDHDSGLPTHRRGPSNASSFHSSGHDGAST</sequence>
<feature type="transmembrane region" description="Helical" evidence="2">
    <location>
        <begin position="241"/>
        <end position="261"/>
    </location>
</feature>
<evidence type="ECO:0000256" key="2">
    <source>
        <dbReference type="SAM" id="Phobius"/>
    </source>
</evidence>
<feature type="compositionally biased region" description="Polar residues" evidence="1">
    <location>
        <begin position="298"/>
        <end position="313"/>
    </location>
</feature>
<keyword evidence="2" id="KW-0812">Transmembrane</keyword>
<dbReference type="Proteomes" id="UP000298327">
    <property type="component" value="Unassembled WGS sequence"/>
</dbReference>
<accession>A0A4Y9XRV5</accession>
<name>A0A4Y9XRV5_9AGAM</name>
<organism evidence="4 5">
    <name type="scientific">Dentipellis fragilis</name>
    <dbReference type="NCBI Taxonomy" id="205917"/>
    <lineage>
        <taxon>Eukaryota</taxon>
        <taxon>Fungi</taxon>
        <taxon>Dikarya</taxon>
        <taxon>Basidiomycota</taxon>
        <taxon>Agaricomycotina</taxon>
        <taxon>Agaricomycetes</taxon>
        <taxon>Russulales</taxon>
        <taxon>Hericiaceae</taxon>
        <taxon>Dentipellis</taxon>
    </lineage>
</organism>
<feature type="region of interest" description="Disordered" evidence="1">
    <location>
        <begin position="215"/>
        <end position="235"/>
    </location>
</feature>
<feature type="region of interest" description="Disordered" evidence="1">
    <location>
        <begin position="58"/>
        <end position="201"/>
    </location>
</feature>
<evidence type="ECO:0008006" key="6">
    <source>
        <dbReference type="Google" id="ProtNLM"/>
    </source>
</evidence>
<dbReference type="STRING" id="205917.A0A4Y9XRV5"/>
<dbReference type="AlphaFoldDB" id="A0A4Y9XRV5"/>
<keyword evidence="2" id="KW-0472">Membrane</keyword>